<dbReference type="AlphaFoldDB" id="A0A9Q0NDA6"/>
<name>A0A9Q0NDA6_9DIPT</name>
<comment type="caution">
    <text evidence="2">The sequence shown here is derived from an EMBL/GenBank/DDBJ whole genome shotgun (WGS) entry which is preliminary data.</text>
</comment>
<feature type="compositionally biased region" description="Basic and acidic residues" evidence="1">
    <location>
        <begin position="1"/>
        <end position="15"/>
    </location>
</feature>
<proteinExistence type="predicted"/>
<keyword evidence="3" id="KW-1185">Reference proteome</keyword>
<evidence type="ECO:0000256" key="1">
    <source>
        <dbReference type="SAM" id="MobiDB-lite"/>
    </source>
</evidence>
<feature type="region of interest" description="Disordered" evidence="1">
    <location>
        <begin position="1"/>
        <end position="58"/>
    </location>
</feature>
<protein>
    <submittedName>
        <fullName evidence="2">Uncharacterized protein</fullName>
    </submittedName>
</protein>
<gene>
    <name evidence="2" type="ORF">Bhyg_03417</name>
</gene>
<sequence>MNSNGDHDMPKHSPYHDVSGLPDPYMDQMEQEDSKPPPQHMSLSYDESLESGYSTPNSRNRRVIREIIV</sequence>
<dbReference type="Proteomes" id="UP001151699">
    <property type="component" value="Chromosome A"/>
</dbReference>
<dbReference type="EMBL" id="WJQU01000001">
    <property type="protein sequence ID" value="KAJ6648191.1"/>
    <property type="molecule type" value="Genomic_DNA"/>
</dbReference>
<evidence type="ECO:0000313" key="3">
    <source>
        <dbReference type="Proteomes" id="UP001151699"/>
    </source>
</evidence>
<dbReference type="OrthoDB" id="5857426at2759"/>
<organism evidence="2 3">
    <name type="scientific">Pseudolycoriella hygida</name>
    <dbReference type="NCBI Taxonomy" id="35572"/>
    <lineage>
        <taxon>Eukaryota</taxon>
        <taxon>Metazoa</taxon>
        <taxon>Ecdysozoa</taxon>
        <taxon>Arthropoda</taxon>
        <taxon>Hexapoda</taxon>
        <taxon>Insecta</taxon>
        <taxon>Pterygota</taxon>
        <taxon>Neoptera</taxon>
        <taxon>Endopterygota</taxon>
        <taxon>Diptera</taxon>
        <taxon>Nematocera</taxon>
        <taxon>Sciaroidea</taxon>
        <taxon>Sciaridae</taxon>
        <taxon>Pseudolycoriella</taxon>
    </lineage>
</organism>
<reference evidence="2" key="1">
    <citation type="submission" date="2022-07" db="EMBL/GenBank/DDBJ databases">
        <authorList>
            <person name="Trinca V."/>
            <person name="Uliana J.V.C."/>
            <person name="Torres T.T."/>
            <person name="Ward R.J."/>
            <person name="Monesi N."/>
        </authorList>
    </citation>
    <scope>NUCLEOTIDE SEQUENCE</scope>
    <source>
        <strain evidence="2">HSMRA1968</strain>
        <tissue evidence="2">Whole embryos</tissue>
    </source>
</reference>
<accession>A0A9Q0NDA6</accession>
<evidence type="ECO:0000313" key="2">
    <source>
        <dbReference type="EMBL" id="KAJ6648191.1"/>
    </source>
</evidence>